<keyword evidence="3 7" id="KW-0285">Flavoprotein</keyword>
<evidence type="ECO:0000313" key="10">
    <source>
        <dbReference type="Proteomes" id="UP000074108"/>
    </source>
</evidence>
<sequence>MVKLFESYSVKGVTLKNRIVMSPMCMYSSHQEDGKVENWHMTHYGSRAVGGVGLIIQEATAVSPEGRISSMDLGIWNDDQLEGLKRLVSSVKEHGTAIGLQLAHAGRKATVDGTILAPSALPFNEDMKTPKEMSIEEIRQTVVNFKDAANRAKEAGYDVIEIHAAHGYLINEFLSPLTNRREDEYGGNTEKRYRFLKEVIDAVNEVWEGPLFVRVSAHDYHEEGLTPEDYIQYSKWMKEQGVDLLDVSSGAVVPAPIPVFPGYQVPFAEQIKHGADIDTGAVGLITNGYQAEEILQNKRADLIFIGRELLRDPYWPKNAAKELRTEIEPPKQYGRGW</sequence>
<evidence type="ECO:0000256" key="7">
    <source>
        <dbReference type="HAMAP-Rule" id="MF_01614"/>
    </source>
</evidence>
<keyword evidence="5 7" id="KW-0521">NADP</keyword>
<feature type="binding site" evidence="7">
    <location>
        <position position="27"/>
    </location>
    <ligand>
        <name>substrate</name>
    </ligand>
</feature>
<dbReference type="Gene3D" id="3.20.20.70">
    <property type="entry name" value="Aldolase class I"/>
    <property type="match status" value="1"/>
</dbReference>
<evidence type="ECO:0000256" key="3">
    <source>
        <dbReference type="ARBA" id="ARBA00022630"/>
    </source>
</evidence>
<accession>A0A147K856</accession>
<feature type="domain" description="NADH:flavin oxidoreductase/NADH oxidase N-terminal" evidence="8">
    <location>
        <begin position="3"/>
        <end position="325"/>
    </location>
</feature>
<dbReference type="InterPro" id="IPR001155">
    <property type="entry name" value="OxRdtase_FMN_N"/>
</dbReference>
<organism evidence="9 10">
    <name type="scientific">Bacillus coahuilensis p1.1.43</name>
    <dbReference type="NCBI Taxonomy" id="1150625"/>
    <lineage>
        <taxon>Bacteria</taxon>
        <taxon>Bacillati</taxon>
        <taxon>Bacillota</taxon>
        <taxon>Bacilli</taxon>
        <taxon>Bacillales</taxon>
        <taxon>Bacillaceae</taxon>
        <taxon>Bacillus</taxon>
    </lineage>
</organism>
<dbReference type="GO" id="GO:0003959">
    <property type="term" value="F:NADPH dehydrogenase activity"/>
    <property type="evidence" value="ECO:0007669"/>
    <property type="project" value="UniProtKB-UniRule"/>
</dbReference>
<reference evidence="9 10" key="1">
    <citation type="journal article" date="2016" name="Front. Microbiol.">
        <title>Microevolution Analysis of Bacillus coahuilensis Unveils Differences in Phosphorus Acquisition Strategies and Their Regulation.</title>
        <authorList>
            <person name="Gomez-Lunar Z."/>
            <person name="Hernandez-Gonzalez I."/>
            <person name="Rodriguez-Torres M.D."/>
            <person name="Souza V."/>
            <person name="Olmedo-Alvarez G."/>
        </authorList>
    </citation>
    <scope>NUCLEOTIDE SEQUENCE [LARGE SCALE GENOMIC DNA]</scope>
    <source>
        <strain evidence="10">p1.1.43</strain>
    </source>
</reference>
<dbReference type="SUPFAM" id="SSF51395">
    <property type="entry name" value="FMN-linked oxidoreductases"/>
    <property type="match status" value="1"/>
</dbReference>
<dbReference type="InterPro" id="IPR023663">
    <property type="entry name" value="NADPH_DH_bac"/>
</dbReference>
<feature type="binding site" evidence="7">
    <location>
        <position position="214"/>
    </location>
    <ligand>
        <name>FMN</name>
        <dbReference type="ChEBI" id="CHEBI:58210"/>
    </ligand>
</feature>
<dbReference type="RefSeq" id="WP_059351186.1">
    <property type="nucleotide sequence ID" value="NZ_LDYG01000029.1"/>
</dbReference>
<keyword evidence="10" id="KW-1185">Reference proteome</keyword>
<dbReference type="OrthoDB" id="9772736at2"/>
<dbReference type="PANTHER" id="PTHR43303:SF4">
    <property type="entry name" value="NADPH DEHYDROGENASE C23G7.10C-RELATED"/>
    <property type="match status" value="1"/>
</dbReference>
<dbReference type="PANTHER" id="PTHR43303">
    <property type="entry name" value="NADPH DEHYDROGENASE C23G7.10C-RELATED"/>
    <property type="match status" value="1"/>
</dbReference>
<evidence type="ECO:0000256" key="6">
    <source>
        <dbReference type="ARBA" id="ARBA00023002"/>
    </source>
</evidence>
<keyword evidence="4 7" id="KW-0288">FMN</keyword>
<comment type="function">
    <text evidence="7">Catalyzes the reduction of the double bond of an array of alpha,beta-unsaturated aldehydes and ketones. It also reduces the nitro group of nitroester and nitroaromatic compounds. It could have a role in detoxification processes.</text>
</comment>
<dbReference type="EMBL" id="LDYG01000029">
    <property type="protein sequence ID" value="KUP06316.1"/>
    <property type="molecule type" value="Genomic_DNA"/>
</dbReference>
<keyword evidence="2 7" id="KW-0216">Detoxification</keyword>
<dbReference type="GO" id="GO:0009636">
    <property type="term" value="P:response to toxic substance"/>
    <property type="evidence" value="ECO:0007669"/>
    <property type="project" value="UniProtKB-KW"/>
</dbReference>
<dbReference type="CDD" id="cd02932">
    <property type="entry name" value="OYE_YqiM_FMN"/>
    <property type="match status" value="1"/>
</dbReference>
<feature type="binding site" evidence="7">
    <location>
        <begin position="163"/>
        <end position="166"/>
    </location>
    <ligand>
        <name>substrate</name>
    </ligand>
</feature>
<feature type="binding site" evidence="7">
    <location>
        <begin position="22"/>
        <end position="25"/>
    </location>
    <ligand>
        <name>FMN</name>
        <dbReference type="ChEBI" id="CHEBI:58210"/>
    </ligand>
</feature>
<feature type="binding site" evidence="7">
    <location>
        <begin position="306"/>
        <end position="307"/>
    </location>
    <ligand>
        <name>FMN</name>
        <dbReference type="ChEBI" id="CHEBI:58210"/>
    </ligand>
</feature>
<dbReference type="STRING" id="1150625.Q75_09270"/>
<dbReference type="PATRIC" id="fig|1150625.3.peg.1965"/>
<evidence type="ECO:0000313" key="9">
    <source>
        <dbReference type="EMBL" id="KUP06316.1"/>
    </source>
</evidence>
<dbReference type="GO" id="GO:0050661">
    <property type="term" value="F:NADP binding"/>
    <property type="evidence" value="ECO:0007669"/>
    <property type="project" value="UniProtKB-UniRule"/>
</dbReference>
<feature type="binding site" evidence="7">
    <location>
        <position position="59"/>
    </location>
    <ligand>
        <name>FMN</name>
        <dbReference type="ChEBI" id="CHEBI:58210"/>
    </ligand>
</feature>
<comment type="cofactor">
    <cofactor evidence="1 7">
        <name>FMN</name>
        <dbReference type="ChEBI" id="CHEBI:58210"/>
    </cofactor>
</comment>
<comment type="subunit">
    <text evidence="7">Homotetramer.</text>
</comment>
<evidence type="ECO:0000256" key="1">
    <source>
        <dbReference type="ARBA" id="ARBA00001917"/>
    </source>
</evidence>
<dbReference type="HAMAP" id="MF_01614">
    <property type="entry name" value="NamA"/>
    <property type="match status" value="1"/>
</dbReference>
<dbReference type="Proteomes" id="UP000074108">
    <property type="component" value="Unassembled WGS sequence"/>
</dbReference>
<evidence type="ECO:0000259" key="8">
    <source>
        <dbReference type="Pfam" id="PF00724"/>
    </source>
</evidence>
<evidence type="ECO:0000256" key="5">
    <source>
        <dbReference type="ARBA" id="ARBA00022857"/>
    </source>
</evidence>
<evidence type="ECO:0000256" key="4">
    <source>
        <dbReference type="ARBA" id="ARBA00022643"/>
    </source>
</evidence>
<dbReference type="GO" id="GO:0010181">
    <property type="term" value="F:FMN binding"/>
    <property type="evidence" value="ECO:0007669"/>
    <property type="project" value="UniProtKB-UniRule"/>
</dbReference>
<dbReference type="NCBIfam" id="NF010047">
    <property type="entry name" value="PRK13523.1"/>
    <property type="match status" value="1"/>
</dbReference>
<dbReference type="InterPro" id="IPR013785">
    <property type="entry name" value="Aldolase_TIM"/>
</dbReference>
<proteinExistence type="inferred from homology"/>
<dbReference type="InterPro" id="IPR044152">
    <property type="entry name" value="YqjM-like"/>
</dbReference>
<comment type="caution">
    <text evidence="9">The sequence shown here is derived from an EMBL/GenBank/DDBJ whole genome shotgun (WGS) entry which is preliminary data.</text>
</comment>
<comment type="catalytic activity">
    <reaction evidence="7">
        <text>A + NADPH + H(+) = AH2 + NADP(+)</text>
        <dbReference type="Rhea" id="RHEA:13149"/>
        <dbReference type="ChEBI" id="CHEBI:13193"/>
        <dbReference type="ChEBI" id="CHEBI:15378"/>
        <dbReference type="ChEBI" id="CHEBI:17499"/>
        <dbReference type="ChEBI" id="CHEBI:57783"/>
        <dbReference type="ChEBI" id="CHEBI:58349"/>
        <dbReference type="EC" id="1.6.99.1"/>
    </reaction>
</comment>
<dbReference type="AlphaFoldDB" id="A0A147K856"/>
<keyword evidence="6 7" id="KW-0560">Oxidoreductase</keyword>
<dbReference type="Pfam" id="PF00724">
    <property type="entry name" value="Oxidored_FMN"/>
    <property type="match status" value="1"/>
</dbReference>
<gene>
    <name evidence="7" type="primary">namA</name>
    <name evidence="9" type="ORF">Q75_09270</name>
</gene>
<comment type="similarity">
    <text evidence="7">Belongs to the NADH:flavin oxidoreductase/NADH oxidase family. NamA subfamily.</text>
</comment>
<dbReference type="EC" id="1.6.99.1" evidence="7"/>
<protein>
    <recommendedName>
        <fullName evidence="7">NADPH dehydrogenase</fullName>
        <ecNumber evidence="7">1.6.99.1</ecNumber>
    </recommendedName>
</protein>
<name>A0A147K856_9BACI</name>
<feature type="binding site" evidence="7">
    <location>
        <position position="101"/>
    </location>
    <ligand>
        <name>FMN</name>
        <dbReference type="ChEBI" id="CHEBI:58210"/>
    </ligand>
</feature>
<evidence type="ECO:0000256" key="2">
    <source>
        <dbReference type="ARBA" id="ARBA00022575"/>
    </source>
</evidence>